<keyword evidence="4" id="KW-1185">Reference proteome</keyword>
<dbReference type="AlphaFoldDB" id="A0AAN6IE40"/>
<name>A0AAN6IE40_9EURO</name>
<protein>
    <submittedName>
        <fullName evidence="3">Uncharacterized protein</fullName>
    </submittedName>
</protein>
<reference evidence="3" key="1">
    <citation type="journal article" date="2022" name="bioRxiv">
        <title>Deciphering the potential niche of two novel black yeast fungi from a biological soil crust based on their genomes, phenotypes, and melanin regulation.</title>
        <authorList>
            <consortium name="DOE Joint Genome Institute"/>
            <person name="Carr E.C."/>
            <person name="Barton Q."/>
            <person name="Grambo S."/>
            <person name="Sullivan M."/>
            <person name="Renfro C.M."/>
            <person name="Kuo A."/>
            <person name="Pangilinan J."/>
            <person name="Lipzen A."/>
            <person name="Keymanesh K."/>
            <person name="Savage E."/>
            <person name="Barry K."/>
            <person name="Grigoriev I.V."/>
            <person name="Riekhof W.R."/>
            <person name="Harris S.S."/>
        </authorList>
    </citation>
    <scope>NUCLEOTIDE SEQUENCE</scope>
    <source>
        <strain evidence="3">JF 03-4F</strain>
    </source>
</reference>
<feature type="region of interest" description="Disordered" evidence="2">
    <location>
        <begin position="1"/>
        <end position="39"/>
    </location>
</feature>
<feature type="region of interest" description="Disordered" evidence="2">
    <location>
        <begin position="535"/>
        <end position="560"/>
    </location>
</feature>
<dbReference type="Proteomes" id="UP001203852">
    <property type="component" value="Unassembled WGS sequence"/>
</dbReference>
<feature type="coiled-coil region" evidence="1">
    <location>
        <begin position="565"/>
        <end position="592"/>
    </location>
</feature>
<feature type="coiled-coil region" evidence="1">
    <location>
        <begin position="384"/>
        <end position="460"/>
    </location>
</feature>
<evidence type="ECO:0000313" key="3">
    <source>
        <dbReference type="EMBL" id="KAI1614572.1"/>
    </source>
</evidence>
<evidence type="ECO:0000256" key="2">
    <source>
        <dbReference type="SAM" id="MobiDB-lite"/>
    </source>
</evidence>
<evidence type="ECO:0000313" key="4">
    <source>
        <dbReference type="Proteomes" id="UP001203852"/>
    </source>
</evidence>
<keyword evidence="1" id="KW-0175">Coiled coil</keyword>
<organism evidence="3 4">
    <name type="scientific">Exophiala viscosa</name>
    <dbReference type="NCBI Taxonomy" id="2486360"/>
    <lineage>
        <taxon>Eukaryota</taxon>
        <taxon>Fungi</taxon>
        <taxon>Dikarya</taxon>
        <taxon>Ascomycota</taxon>
        <taxon>Pezizomycotina</taxon>
        <taxon>Eurotiomycetes</taxon>
        <taxon>Chaetothyriomycetidae</taxon>
        <taxon>Chaetothyriales</taxon>
        <taxon>Herpotrichiellaceae</taxon>
        <taxon>Exophiala</taxon>
    </lineage>
</organism>
<feature type="coiled-coil region" evidence="1">
    <location>
        <begin position="119"/>
        <end position="173"/>
    </location>
</feature>
<feature type="compositionally biased region" description="Basic and acidic residues" evidence="2">
    <location>
        <begin position="253"/>
        <end position="265"/>
    </location>
</feature>
<feature type="region of interest" description="Disordered" evidence="2">
    <location>
        <begin position="253"/>
        <end position="279"/>
    </location>
</feature>
<dbReference type="EMBL" id="MU404353">
    <property type="protein sequence ID" value="KAI1614572.1"/>
    <property type="molecule type" value="Genomic_DNA"/>
</dbReference>
<feature type="compositionally biased region" description="Basic and acidic residues" evidence="2">
    <location>
        <begin position="542"/>
        <end position="557"/>
    </location>
</feature>
<comment type="caution">
    <text evidence="3">The sequence shown here is derived from an EMBL/GenBank/DDBJ whole genome shotgun (WGS) entry which is preliminary data.</text>
</comment>
<evidence type="ECO:0000256" key="1">
    <source>
        <dbReference type="SAM" id="Coils"/>
    </source>
</evidence>
<proteinExistence type="predicted"/>
<feature type="coiled-coil region" evidence="1">
    <location>
        <begin position="508"/>
        <end position="535"/>
    </location>
</feature>
<feature type="region of interest" description="Disordered" evidence="2">
    <location>
        <begin position="671"/>
        <end position="734"/>
    </location>
</feature>
<accession>A0AAN6IE40</accession>
<gene>
    <name evidence="3" type="ORF">EDD36DRAFT_418404</name>
</gene>
<sequence length="740" mass="83069">MELRSKRKSSAISPLKPAQEPTHIQSATPATKRPNKKLRFSDTALLSDSTGLTPFVGKASLKTPKHRRASTPAIIRHEDHDEVQFTPFRECLTPRTVRQIKRHGLSEEMNQYYADQKTNAVLRKELEVKNQELQHLQENLAQALARNDPLHDVSSSQGRVDEVQAEIEQLQQSFSSNDGAFEDIGVDGDSSLGNFNDDCGFLIYEDENAGNEDQSTEDDVHAVDLQLESARQAKQALFRSSQGSSNAVVHFEDSPARPSATHKDIPSQPQHSHRNVSKHLNDATNRAEEAEVALKALDLEIQSLGFPSNSNNAQESVAAIKNHFREMRIELERLVPGETVTSFDNAKLMPEMLAKIKLIGQSVRDREGELKSMRDQQRCLKGNFDHAIVAAEKANNRVKELEETIDKNAEDMLEIRMRAQAWEREAKENESNNRILITAIEKYREEVKRLEQLVGLIEAEQASRLQDVRTATEAEFTQQIFDMDAKVAAETHGRRAAEDSAVDRLRKINELESALSTVRQQAEDVKGQLARLEQQLSHSTHGHHEQLASTERAHEEEVGGLNSRIANLSSALTSANAEVEKLKTLNAKLEERYRAEVEYGTRSVDRMYNELIRSATKAGEERKSYIRGAKVRHANWELESDDLVSDPIVPMTPSSIVRFSDIDYPDDHVQGSVELSRGRKKHSRASGQGLGIMKRDRRSYDSGIGMGSLSEADEEDMSNDIMTPDLSSEADIEYEADVMV</sequence>